<evidence type="ECO:0000259" key="6">
    <source>
        <dbReference type="Pfam" id="PF13462"/>
    </source>
</evidence>
<comment type="similarity">
    <text evidence="1">Belongs to the thioredoxin family. DsbA subfamily.</text>
</comment>
<dbReference type="EMBL" id="JBHEZY010000012">
    <property type="protein sequence ID" value="MFC1434170.1"/>
    <property type="molecule type" value="Genomic_DNA"/>
</dbReference>
<gene>
    <name evidence="7" type="ORF">ACEZDB_26325</name>
</gene>
<feature type="domain" description="Thioredoxin-like fold" evidence="6">
    <location>
        <begin position="73"/>
        <end position="253"/>
    </location>
</feature>
<dbReference type="InterPro" id="IPR012336">
    <property type="entry name" value="Thioredoxin-like_fold"/>
</dbReference>
<evidence type="ECO:0000313" key="7">
    <source>
        <dbReference type="EMBL" id="MFC1434170.1"/>
    </source>
</evidence>
<organism evidence="7 8">
    <name type="scientific">Streptacidiphilus alkalitolerans</name>
    <dbReference type="NCBI Taxonomy" id="3342712"/>
    <lineage>
        <taxon>Bacteria</taxon>
        <taxon>Bacillati</taxon>
        <taxon>Actinomycetota</taxon>
        <taxon>Actinomycetes</taxon>
        <taxon>Kitasatosporales</taxon>
        <taxon>Streptomycetaceae</taxon>
        <taxon>Streptacidiphilus</taxon>
    </lineage>
</organism>
<dbReference type="SUPFAM" id="SSF52833">
    <property type="entry name" value="Thioredoxin-like"/>
    <property type="match status" value="1"/>
</dbReference>
<dbReference type="Gene3D" id="3.40.30.10">
    <property type="entry name" value="Glutaredoxin"/>
    <property type="match status" value="1"/>
</dbReference>
<dbReference type="Proteomes" id="UP001592530">
    <property type="component" value="Unassembled WGS sequence"/>
</dbReference>
<dbReference type="Pfam" id="PF13462">
    <property type="entry name" value="Thioredoxin_4"/>
    <property type="match status" value="1"/>
</dbReference>
<evidence type="ECO:0000313" key="8">
    <source>
        <dbReference type="Proteomes" id="UP001592530"/>
    </source>
</evidence>
<reference evidence="7 8" key="1">
    <citation type="submission" date="2024-09" db="EMBL/GenBank/DDBJ databases">
        <authorList>
            <person name="Lee S.D."/>
        </authorList>
    </citation>
    <scope>NUCLEOTIDE SEQUENCE [LARGE SCALE GENOMIC DNA]</scope>
    <source>
        <strain evidence="7 8">N1-3</strain>
    </source>
</reference>
<keyword evidence="5" id="KW-0676">Redox-active center</keyword>
<evidence type="ECO:0000256" key="4">
    <source>
        <dbReference type="ARBA" id="ARBA00023157"/>
    </source>
</evidence>
<evidence type="ECO:0000256" key="3">
    <source>
        <dbReference type="ARBA" id="ARBA00023002"/>
    </source>
</evidence>
<evidence type="ECO:0000256" key="5">
    <source>
        <dbReference type="ARBA" id="ARBA00023284"/>
    </source>
</evidence>
<dbReference type="PANTHER" id="PTHR13887">
    <property type="entry name" value="GLUTATHIONE S-TRANSFERASE KAPPA"/>
    <property type="match status" value="1"/>
</dbReference>
<keyword evidence="4" id="KW-1015">Disulfide bond</keyword>
<sequence>MRSTPPEQEANTTMNSNTTMRMRCAAALTALAALTVLGLAGCGSSTGTSGGGSGTAAGQAVTVPANTSGPGGTVIIYGKADAANTLDVYEDFRCPVCDRLERADGATIQQLADNGTYKIQYHMGTFLDDNLGGSGSVAALAAAGAALNESPAKYEQFRTVLYANQPDEQNDAFASADHLLELAAKVPGLRSAAFDQAVRNGTYKPWAQRVGAAFAGSGVTGTPTVLLNGTTLTLFDSGTGEPITPAQYQALVQQTIGAKK</sequence>
<dbReference type="InterPro" id="IPR036249">
    <property type="entry name" value="Thioredoxin-like_sf"/>
</dbReference>
<keyword evidence="2" id="KW-0732">Signal</keyword>
<comment type="caution">
    <text evidence="7">The sequence shown here is derived from an EMBL/GenBank/DDBJ whole genome shotgun (WGS) entry which is preliminary data.</text>
</comment>
<evidence type="ECO:0000256" key="2">
    <source>
        <dbReference type="ARBA" id="ARBA00022729"/>
    </source>
</evidence>
<proteinExistence type="inferred from homology"/>
<evidence type="ECO:0000256" key="1">
    <source>
        <dbReference type="ARBA" id="ARBA00005791"/>
    </source>
</evidence>
<accession>A0ABV6X7C6</accession>
<protein>
    <submittedName>
        <fullName evidence="7">Thioredoxin domain-containing protein</fullName>
    </submittedName>
</protein>
<name>A0ABV6X7C6_9ACTN</name>
<keyword evidence="3" id="KW-0560">Oxidoreductase</keyword>
<dbReference type="RefSeq" id="WP_380556521.1">
    <property type="nucleotide sequence ID" value="NZ_JBHEZY010000012.1"/>
</dbReference>
<dbReference type="PANTHER" id="PTHR13887:SF14">
    <property type="entry name" value="DISULFIDE BOND FORMATION PROTEIN D"/>
    <property type="match status" value="1"/>
</dbReference>